<name>A0A8H5CHX2_9AGAR</name>
<evidence type="ECO:0000313" key="2">
    <source>
        <dbReference type="EMBL" id="KAF5341574.1"/>
    </source>
</evidence>
<dbReference type="PANTHER" id="PTHR47027:SF20">
    <property type="entry name" value="REVERSE TRANSCRIPTASE-LIKE PROTEIN WITH RNA-DIRECTED DNA POLYMERASE DOMAIN"/>
    <property type="match status" value="1"/>
</dbReference>
<dbReference type="Proteomes" id="UP000559256">
    <property type="component" value="Unassembled WGS sequence"/>
</dbReference>
<dbReference type="PANTHER" id="PTHR47027">
    <property type="entry name" value="REVERSE TRANSCRIPTASE DOMAIN-CONTAINING PROTEIN"/>
    <property type="match status" value="1"/>
</dbReference>
<dbReference type="Pfam" id="PF00078">
    <property type="entry name" value="RVT_1"/>
    <property type="match status" value="1"/>
</dbReference>
<protein>
    <recommendedName>
        <fullName evidence="1">Reverse transcriptase domain-containing protein</fullName>
    </recommendedName>
</protein>
<dbReference type="AlphaFoldDB" id="A0A8H5CHX2"/>
<evidence type="ECO:0000259" key="1">
    <source>
        <dbReference type="Pfam" id="PF00078"/>
    </source>
</evidence>
<accession>A0A8H5CHX2</accession>
<proteinExistence type="predicted"/>
<keyword evidence="3" id="KW-1185">Reference proteome</keyword>
<feature type="domain" description="Reverse transcriptase" evidence="1">
    <location>
        <begin position="23"/>
        <end position="121"/>
    </location>
</feature>
<evidence type="ECO:0000313" key="3">
    <source>
        <dbReference type="Proteomes" id="UP000559256"/>
    </source>
</evidence>
<dbReference type="EMBL" id="JAACJM010000160">
    <property type="protein sequence ID" value="KAF5341574.1"/>
    <property type="molecule type" value="Genomic_DNA"/>
</dbReference>
<reference evidence="2 3" key="1">
    <citation type="journal article" date="2020" name="ISME J.">
        <title>Uncovering the hidden diversity of litter-decomposition mechanisms in mushroom-forming fungi.</title>
        <authorList>
            <person name="Floudas D."/>
            <person name="Bentzer J."/>
            <person name="Ahren D."/>
            <person name="Johansson T."/>
            <person name="Persson P."/>
            <person name="Tunlid A."/>
        </authorList>
    </citation>
    <scope>NUCLEOTIDE SEQUENCE [LARGE SCALE GENOMIC DNA]</scope>
    <source>
        <strain evidence="2 3">CBS 291.85</strain>
    </source>
</reference>
<gene>
    <name evidence="2" type="ORF">D9758_014050</name>
</gene>
<dbReference type="OrthoDB" id="3240817at2759"/>
<dbReference type="InterPro" id="IPR000477">
    <property type="entry name" value="RT_dom"/>
</dbReference>
<organism evidence="2 3">
    <name type="scientific">Tetrapyrgos nigripes</name>
    <dbReference type="NCBI Taxonomy" id="182062"/>
    <lineage>
        <taxon>Eukaryota</taxon>
        <taxon>Fungi</taxon>
        <taxon>Dikarya</taxon>
        <taxon>Basidiomycota</taxon>
        <taxon>Agaricomycotina</taxon>
        <taxon>Agaricomycetes</taxon>
        <taxon>Agaricomycetidae</taxon>
        <taxon>Agaricales</taxon>
        <taxon>Marasmiineae</taxon>
        <taxon>Marasmiaceae</taxon>
        <taxon>Tetrapyrgos</taxon>
    </lineage>
</organism>
<comment type="caution">
    <text evidence="2">The sequence shown here is derived from an EMBL/GenBank/DDBJ whole genome shotgun (WGS) entry which is preliminary data.</text>
</comment>
<sequence length="231" mass="25317">MEPLSSSFQLTSHADDMSIDGTTISHLKHADDMVIISHSAAGLQRHLNQLEEWCFDNFLSLSPSKSEVMIFGDLCNTLACLRQTDPITYICGLSTSSTSPFIFTVNGCLLKLTDKFKYVGTTFCSTKRDIFACLYDEKANAATISSHGILSTERLVGQGHIPPHSAKTLYTALVDCHLIFGCEIALDVSNTGIQKLEKVQNGFLRRILSLSRSSPLPPLFTETGICPLPAR</sequence>